<protein>
    <submittedName>
        <fullName evidence="1">Uncharacterized protein</fullName>
    </submittedName>
</protein>
<gene>
    <name evidence="1" type="ORF">FNK824_LOCUS39286</name>
</gene>
<dbReference type="Proteomes" id="UP000663874">
    <property type="component" value="Unassembled WGS sequence"/>
</dbReference>
<feature type="non-terminal residue" evidence="1">
    <location>
        <position position="1"/>
    </location>
</feature>
<evidence type="ECO:0000313" key="2">
    <source>
        <dbReference type="Proteomes" id="UP000663874"/>
    </source>
</evidence>
<dbReference type="AlphaFoldDB" id="A0A820FS25"/>
<organism evidence="1 2">
    <name type="scientific">Rotaria sordida</name>
    <dbReference type="NCBI Taxonomy" id="392033"/>
    <lineage>
        <taxon>Eukaryota</taxon>
        <taxon>Metazoa</taxon>
        <taxon>Spiralia</taxon>
        <taxon>Gnathifera</taxon>
        <taxon>Rotifera</taxon>
        <taxon>Eurotatoria</taxon>
        <taxon>Bdelloidea</taxon>
        <taxon>Philodinida</taxon>
        <taxon>Philodinidae</taxon>
        <taxon>Rotaria</taxon>
    </lineage>
</organism>
<name>A0A820FS25_9BILA</name>
<proteinExistence type="predicted"/>
<comment type="caution">
    <text evidence="1">The sequence shown here is derived from an EMBL/GenBank/DDBJ whole genome shotgun (WGS) entry which is preliminary data.</text>
</comment>
<sequence>ISIDLKRLSRAKTALATFPTLD</sequence>
<accession>A0A820FS25</accession>
<reference evidence="1" key="1">
    <citation type="submission" date="2021-02" db="EMBL/GenBank/DDBJ databases">
        <authorList>
            <person name="Nowell W R."/>
        </authorList>
    </citation>
    <scope>NUCLEOTIDE SEQUENCE</scope>
</reference>
<dbReference type="EMBL" id="CAJOBE010025026">
    <property type="protein sequence ID" value="CAF4266102.1"/>
    <property type="molecule type" value="Genomic_DNA"/>
</dbReference>
<evidence type="ECO:0000313" key="1">
    <source>
        <dbReference type="EMBL" id="CAF4266102.1"/>
    </source>
</evidence>